<evidence type="ECO:0000256" key="16">
    <source>
        <dbReference type="PIRSR" id="PIRSR006135-2"/>
    </source>
</evidence>
<dbReference type="PANTHER" id="PTHR34848">
    <property type="match status" value="1"/>
</dbReference>
<dbReference type="InterPro" id="IPR027417">
    <property type="entry name" value="P-loop_NTPase"/>
</dbReference>
<comment type="pathway">
    <text evidence="6 14">Cofactor biosynthesis; adenosylcobalamin biosynthesis; adenosylcobalamin from cob(II)yrinate a,c-diamide: step 5/7.</text>
</comment>
<comment type="function">
    <text evidence="4 14">Catalyzes ATP-dependent phosphorylation of adenosylcobinamide and addition of GMP to adenosylcobinamide phosphate.</text>
</comment>
<dbReference type="EC" id="2.7.1.156" evidence="14"/>
<evidence type="ECO:0000256" key="1">
    <source>
        <dbReference type="ARBA" id="ARBA00000312"/>
    </source>
</evidence>
<name>A0A1I3L8B6_9HYPH</name>
<dbReference type="GO" id="GO:0008820">
    <property type="term" value="F:cobinamide phosphate guanylyltransferase activity"/>
    <property type="evidence" value="ECO:0007669"/>
    <property type="project" value="UniProtKB-UniRule"/>
</dbReference>
<protein>
    <recommendedName>
        <fullName evidence="14">Bifunctional adenosylcobalamin biosynthesis protein</fullName>
        <ecNumber evidence="14">2.7.1.156</ecNumber>
        <ecNumber evidence="14">2.7.7.62</ecNumber>
    </recommendedName>
</protein>
<feature type="binding site" evidence="16">
    <location>
        <position position="84"/>
    </location>
    <ligand>
        <name>GTP</name>
        <dbReference type="ChEBI" id="CHEBI:37565"/>
    </ligand>
</feature>
<dbReference type="AlphaFoldDB" id="A0A1I3L8B6"/>
<dbReference type="PANTHER" id="PTHR34848:SF1">
    <property type="entry name" value="BIFUNCTIONAL ADENOSYLCOBALAMIN BIOSYNTHESIS PROTEIN COBU"/>
    <property type="match status" value="1"/>
</dbReference>
<dbReference type="Proteomes" id="UP000242763">
    <property type="component" value="Unassembled WGS sequence"/>
</dbReference>
<keyword evidence="8 14" id="KW-0169">Cobalamin biosynthesis</keyword>
<comment type="similarity">
    <text evidence="7 14">Belongs to the CobU/CobP family.</text>
</comment>
<evidence type="ECO:0000256" key="11">
    <source>
        <dbReference type="ARBA" id="ARBA00022777"/>
    </source>
</evidence>
<feature type="binding site" evidence="16">
    <location>
        <begin position="10"/>
        <end position="17"/>
    </location>
    <ligand>
        <name>GTP</name>
        <dbReference type="ChEBI" id="CHEBI:37565"/>
    </ligand>
</feature>
<reference evidence="18" key="1">
    <citation type="submission" date="2016-10" db="EMBL/GenBank/DDBJ databases">
        <authorList>
            <person name="Varghese N."/>
            <person name="Submissions S."/>
        </authorList>
    </citation>
    <scope>NUCLEOTIDE SEQUENCE [LARGE SCALE GENOMIC DNA]</scope>
    <source>
        <strain evidence="18">DSM 21857</strain>
    </source>
</reference>
<evidence type="ECO:0000256" key="4">
    <source>
        <dbReference type="ARBA" id="ARBA00003889"/>
    </source>
</evidence>
<dbReference type="GO" id="GO:0009236">
    <property type="term" value="P:cobalamin biosynthetic process"/>
    <property type="evidence" value="ECO:0007669"/>
    <property type="project" value="UniProtKB-UniRule"/>
</dbReference>
<evidence type="ECO:0000313" key="17">
    <source>
        <dbReference type="EMBL" id="SFI80947.1"/>
    </source>
</evidence>
<keyword evidence="17" id="KW-0548">Nucleotidyltransferase</keyword>
<evidence type="ECO:0000256" key="12">
    <source>
        <dbReference type="ARBA" id="ARBA00022840"/>
    </source>
</evidence>
<sequence>MTGNLTFVLGGARSGKSRYAEEILARIPGPLSYIATAQAFDDEMRERISHHRARRDSRWQTFEAPLDLAEALEACGSGQPVLIDCLTLWLTNVMLAGCDVEADSERLVEVVARFRGPLVIVSNEVGLGIVPDNRLAREFRDHAGRLNQMVAQCADRVVFMVAGLPMTVK</sequence>
<evidence type="ECO:0000256" key="15">
    <source>
        <dbReference type="PIRSR" id="PIRSR006135-1"/>
    </source>
</evidence>
<dbReference type="PIRSF" id="PIRSF006135">
    <property type="entry name" value="CobU"/>
    <property type="match status" value="1"/>
</dbReference>
<evidence type="ECO:0000256" key="10">
    <source>
        <dbReference type="ARBA" id="ARBA00022741"/>
    </source>
</evidence>
<evidence type="ECO:0000256" key="2">
    <source>
        <dbReference type="ARBA" id="ARBA00000711"/>
    </source>
</evidence>
<feature type="binding site" evidence="16">
    <location>
        <position position="63"/>
    </location>
    <ligand>
        <name>GTP</name>
        <dbReference type="ChEBI" id="CHEBI:37565"/>
    </ligand>
</feature>
<evidence type="ECO:0000313" key="18">
    <source>
        <dbReference type="Proteomes" id="UP000242763"/>
    </source>
</evidence>
<accession>A0A1I3L8B6</accession>
<keyword evidence="12 14" id="KW-0067">ATP-binding</keyword>
<dbReference type="Gene3D" id="3.40.50.300">
    <property type="entry name" value="P-loop containing nucleotide triphosphate hydrolases"/>
    <property type="match status" value="1"/>
</dbReference>
<feature type="active site" description="GMP-histidine intermediate" evidence="15">
    <location>
        <position position="51"/>
    </location>
</feature>
<keyword evidence="11 14" id="KW-0418">Kinase</keyword>
<dbReference type="EC" id="2.7.7.62" evidence="14"/>
<dbReference type="RefSeq" id="WP_244523191.1">
    <property type="nucleotide sequence ID" value="NZ_FORF01000006.1"/>
</dbReference>
<dbReference type="Pfam" id="PF02283">
    <property type="entry name" value="CobU"/>
    <property type="match status" value="1"/>
</dbReference>
<dbReference type="GO" id="GO:0005525">
    <property type="term" value="F:GTP binding"/>
    <property type="evidence" value="ECO:0007669"/>
    <property type="project" value="UniProtKB-UniRule"/>
</dbReference>
<dbReference type="GO" id="GO:0043752">
    <property type="term" value="F:adenosylcobinamide kinase activity"/>
    <property type="evidence" value="ECO:0007669"/>
    <property type="project" value="UniProtKB-EC"/>
</dbReference>
<dbReference type="CDD" id="cd00544">
    <property type="entry name" value="CobU"/>
    <property type="match status" value="1"/>
</dbReference>
<keyword evidence="18" id="KW-1185">Reference proteome</keyword>
<proteinExistence type="inferred from homology"/>
<evidence type="ECO:0000256" key="8">
    <source>
        <dbReference type="ARBA" id="ARBA00022573"/>
    </source>
</evidence>
<dbReference type="EMBL" id="FORF01000006">
    <property type="protein sequence ID" value="SFI80947.1"/>
    <property type="molecule type" value="Genomic_DNA"/>
</dbReference>
<evidence type="ECO:0000256" key="13">
    <source>
        <dbReference type="ARBA" id="ARBA00023134"/>
    </source>
</evidence>
<evidence type="ECO:0000256" key="7">
    <source>
        <dbReference type="ARBA" id="ARBA00007490"/>
    </source>
</evidence>
<feature type="binding site" evidence="16">
    <location>
        <begin position="35"/>
        <end position="37"/>
    </location>
    <ligand>
        <name>GTP</name>
        <dbReference type="ChEBI" id="CHEBI:37565"/>
    </ligand>
</feature>
<dbReference type="UniPathway" id="UPA00148">
    <property type="reaction ID" value="UER00236"/>
</dbReference>
<dbReference type="STRING" id="1121003.SAMN03080618_01420"/>
<dbReference type="SUPFAM" id="SSF52540">
    <property type="entry name" value="P-loop containing nucleoside triphosphate hydrolases"/>
    <property type="match status" value="1"/>
</dbReference>
<evidence type="ECO:0000256" key="6">
    <source>
        <dbReference type="ARBA" id="ARBA00005159"/>
    </source>
</evidence>
<comment type="pathway">
    <text evidence="5 14">Cofactor biosynthesis; adenosylcobalamin biosynthesis; adenosylcobalamin from cob(II)yrinate a,c-diamide: step 6/7.</text>
</comment>
<keyword evidence="9 14" id="KW-0808">Transferase</keyword>
<dbReference type="NCBIfam" id="NF004469">
    <property type="entry name" value="PRK05800.1"/>
    <property type="match status" value="1"/>
</dbReference>
<evidence type="ECO:0000256" key="14">
    <source>
        <dbReference type="PIRNR" id="PIRNR006135"/>
    </source>
</evidence>
<comment type="catalytic activity">
    <reaction evidence="3">
        <text>adenosylcob(III)inamide + GTP = adenosylcob(III)inamide phosphate + GDP + H(+)</text>
        <dbReference type="Rhea" id="RHEA:15765"/>
        <dbReference type="ChEBI" id="CHEBI:2480"/>
        <dbReference type="ChEBI" id="CHEBI:15378"/>
        <dbReference type="ChEBI" id="CHEBI:37565"/>
        <dbReference type="ChEBI" id="CHEBI:58189"/>
        <dbReference type="ChEBI" id="CHEBI:58502"/>
        <dbReference type="EC" id="2.7.1.156"/>
    </reaction>
</comment>
<evidence type="ECO:0000256" key="9">
    <source>
        <dbReference type="ARBA" id="ARBA00022679"/>
    </source>
</evidence>
<comment type="catalytic activity">
    <reaction evidence="2 14">
        <text>adenosylcob(III)inamide phosphate + GTP + H(+) = adenosylcob(III)inamide-GDP + diphosphate</text>
        <dbReference type="Rhea" id="RHEA:22712"/>
        <dbReference type="ChEBI" id="CHEBI:15378"/>
        <dbReference type="ChEBI" id="CHEBI:33019"/>
        <dbReference type="ChEBI" id="CHEBI:37565"/>
        <dbReference type="ChEBI" id="CHEBI:58502"/>
        <dbReference type="ChEBI" id="CHEBI:60487"/>
        <dbReference type="EC" id="2.7.7.62"/>
    </reaction>
</comment>
<comment type="catalytic activity">
    <reaction evidence="1 14">
        <text>adenosylcob(III)inamide + ATP = adenosylcob(III)inamide phosphate + ADP + H(+)</text>
        <dbReference type="Rhea" id="RHEA:15769"/>
        <dbReference type="ChEBI" id="CHEBI:2480"/>
        <dbReference type="ChEBI" id="CHEBI:15378"/>
        <dbReference type="ChEBI" id="CHEBI:30616"/>
        <dbReference type="ChEBI" id="CHEBI:58502"/>
        <dbReference type="ChEBI" id="CHEBI:456216"/>
        <dbReference type="EC" id="2.7.1.156"/>
    </reaction>
</comment>
<evidence type="ECO:0000256" key="5">
    <source>
        <dbReference type="ARBA" id="ARBA00004692"/>
    </source>
</evidence>
<feature type="binding site" evidence="16">
    <location>
        <begin position="52"/>
        <end position="55"/>
    </location>
    <ligand>
        <name>GTP</name>
        <dbReference type="ChEBI" id="CHEBI:37565"/>
    </ligand>
</feature>
<gene>
    <name evidence="17" type="ORF">SAMN03080618_01420</name>
</gene>
<keyword evidence="10 14" id="KW-0547">Nucleotide-binding</keyword>
<organism evidence="17 18">
    <name type="scientific">Aquamicrobium aerolatum DSM 21857</name>
    <dbReference type="NCBI Taxonomy" id="1121003"/>
    <lineage>
        <taxon>Bacteria</taxon>
        <taxon>Pseudomonadati</taxon>
        <taxon>Pseudomonadota</taxon>
        <taxon>Alphaproteobacteria</taxon>
        <taxon>Hyphomicrobiales</taxon>
        <taxon>Phyllobacteriaceae</taxon>
        <taxon>Aerobium</taxon>
    </lineage>
</organism>
<dbReference type="InterPro" id="IPR003203">
    <property type="entry name" value="CobU/CobP"/>
</dbReference>
<dbReference type="GO" id="GO:0005524">
    <property type="term" value="F:ATP binding"/>
    <property type="evidence" value="ECO:0007669"/>
    <property type="project" value="UniProtKB-UniRule"/>
</dbReference>
<evidence type="ECO:0000256" key="3">
    <source>
        <dbReference type="ARBA" id="ARBA00001522"/>
    </source>
</evidence>
<keyword evidence="13 14" id="KW-0342">GTP-binding</keyword>